<comment type="similarity">
    <text evidence="2 8">Belongs to the RecO family.</text>
</comment>
<protein>
    <recommendedName>
        <fullName evidence="3 8">DNA repair protein RecO</fullName>
    </recommendedName>
    <alternativeName>
        <fullName evidence="7 8">Recombination protein O</fullName>
    </alternativeName>
</protein>
<evidence type="ECO:0000256" key="5">
    <source>
        <dbReference type="ARBA" id="ARBA00023172"/>
    </source>
</evidence>
<dbReference type="InterPro" id="IPR037278">
    <property type="entry name" value="ARFGAP/RecO"/>
</dbReference>
<keyword evidence="4 8" id="KW-0227">DNA damage</keyword>
<proteinExistence type="inferred from homology"/>
<comment type="function">
    <text evidence="1 8">Involved in DNA repair and RecF pathway recombination.</text>
</comment>
<dbReference type="Gene3D" id="2.40.50.140">
    <property type="entry name" value="Nucleic acid-binding proteins"/>
    <property type="match status" value="1"/>
</dbReference>
<evidence type="ECO:0000256" key="1">
    <source>
        <dbReference type="ARBA" id="ARBA00003065"/>
    </source>
</evidence>
<reference evidence="10 11" key="1">
    <citation type="submission" date="2022-01" db="EMBL/GenBank/DDBJ databases">
        <title>Novel bile acid biosynthetic pathways are enriched in the microbiome of centenarians.</title>
        <authorList>
            <person name="Sato Y."/>
            <person name="Atarashi K."/>
            <person name="Plichta R.D."/>
            <person name="Arai Y."/>
            <person name="Sasajima S."/>
            <person name="Kearney M.S."/>
            <person name="Suda W."/>
            <person name="Takeshita K."/>
            <person name="Sasaki T."/>
            <person name="Okamoto S."/>
            <person name="Skelly N.A."/>
            <person name="Okamura Y."/>
            <person name="Vlamakis H."/>
            <person name="Li Y."/>
            <person name="Tanoue T."/>
            <person name="Takei H."/>
            <person name="Nittono H."/>
            <person name="Narushima S."/>
            <person name="Irie J."/>
            <person name="Itoh H."/>
            <person name="Moriya K."/>
            <person name="Sugiura Y."/>
            <person name="Suematsu M."/>
            <person name="Moritoki N."/>
            <person name="Shibata S."/>
            <person name="Littman R.D."/>
            <person name="Fischbach A.M."/>
            <person name="Uwamino Y."/>
            <person name="Inoue T."/>
            <person name="Honda A."/>
            <person name="Hattori M."/>
            <person name="Murai T."/>
            <person name="Xavier J.R."/>
            <person name="Hirose N."/>
            <person name="Honda K."/>
        </authorList>
    </citation>
    <scope>NUCLEOTIDE SEQUENCE [LARGE SCALE GENOMIC DNA]</scope>
    <source>
        <strain evidence="10 11">CE91-St30</strain>
    </source>
</reference>
<dbReference type="Pfam" id="PF11967">
    <property type="entry name" value="RecO_N"/>
    <property type="match status" value="1"/>
</dbReference>
<dbReference type="SUPFAM" id="SSF50249">
    <property type="entry name" value="Nucleic acid-binding proteins"/>
    <property type="match status" value="1"/>
</dbReference>
<dbReference type="EMBL" id="AP025564">
    <property type="protein sequence ID" value="BDE96408.1"/>
    <property type="molecule type" value="Genomic_DNA"/>
</dbReference>
<dbReference type="Gene3D" id="1.20.1440.120">
    <property type="entry name" value="Recombination protein O, C-terminal domain"/>
    <property type="match status" value="1"/>
</dbReference>
<dbReference type="RefSeq" id="WP_102378068.1">
    <property type="nucleotide sequence ID" value="NZ_AP025564.1"/>
</dbReference>
<name>A0ABM7WJ91_9ACTN</name>
<dbReference type="InterPro" id="IPR012340">
    <property type="entry name" value="NA-bd_OB-fold"/>
</dbReference>
<dbReference type="SUPFAM" id="SSF57863">
    <property type="entry name" value="ArfGap/RecO-like zinc finger"/>
    <property type="match status" value="1"/>
</dbReference>
<keyword evidence="11" id="KW-1185">Reference proteome</keyword>
<keyword evidence="6 8" id="KW-0234">DNA repair</keyword>
<evidence type="ECO:0000313" key="10">
    <source>
        <dbReference type="EMBL" id="BDE96408.1"/>
    </source>
</evidence>
<sequence>MAAGTYRARVIVLRKTRLGESDLILTMLSEDGSQIRAVAKGARKPSSQFASRLELYAVAEVLLASGRSLDIVKEARLVRGFKRIRSSMERAAGASGMAELLDRVTQLGLENEKLFALTESAFEHLDGAEIKAVPALTAAHILKAMAFSGFRPSLATCVCCGKDVDLAQAGSTIFVSYAEGGSICAACAPSNETIRLQSEVCAWANVFLVSTFDRIEAFDVDLSTSFSVLQFCQSWVREHVGANLKSLQFFFTSGLFE</sequence>
<dbReference type="Proteomes" id="UP001320544">
    <property type="component" value="Chromosome"/>
</dbReference>
<dbReference type="InterPro" id="IPR022572">
    <property type="entry name" value="DNA_rep/recomb_RecO_N"/>
</dbReference>
<evidence type="ECO:0000256" key="4">
    <source>
        <dbReference type="ARBA" id="ARBA00022763"/>
    </source>
</evidence>
<dbReference type="PANTHER" id="PTHR33991">
    <property type="entry name" value="DNA REPAIR PROTEIN RECO"/>
    <property type="match status" value="1"/>
</dbReference>
<dbReference type="Pfam" id="PF02565">
    <property type="entry name" value="RecO_C"/>
    <property type="match status" value="1"/>
</dbReference>
<dbReference type="PANTHER" id="PTHR33991:SF1">
    <property type="entry name" value="DNA REPAIR PROTEIN RECO"/>
    <property type="match status" value="1"/>
</dbReference>
<evidence type="ECO:0000259" key="9">
    <source>
        <dbReference type="Pfam" id="PF11967"/>
    </source>
</evidence>
<dbReference type="NCBIfam" id="TIGR00613">
    <property type="entry name" value="reco"/>
    <property type="match status" value="1"/>
</dbReference>
<evidence type="ECO:0000256" key="6">
    <source>
        <dbReference type="ARBA" id="ARBA00023204"/>
    </source>
</evidence>
<evidence type="ECO:0000256" key="8">
    <source>
        <dbReference type="HAMAP-Rule" id="MF_00201"/>
    </source>
</evidence>
<gene>
    <name evidence="8" type="primary">recO</name>
    <name evidence="10" type="ORF">CE91St30_17410</name>
</gene>
<evidence type="ECO:0000256" key="3">
    <source>
        <dbReference type="ARBA" id="ARBA00021310"/>
    </source>
</evidence>
<dbReference type="InterPro" id="IPR042242">
    <property type="entry name" value="RecO_C"/>
</dbReference>
<evidence type="ECO:0000313" key="11">
    <source>
        <dbReference type="Proteomes" id="UP001320544"/>
    </source>
</evidence>
<accession>A0ABM7WJ91</accession>
<keyword evidence="5 8" id="KW-0233">DNA recombination</keyword>
<dbReference type="HAMAP" id="MF_00201">
    <property type="entry name" value="RecO"/>
    <property type="match status" value="1"/>
</dbReference>
<dbReference type="InterPro" id="IPR003717">
    <property type="entry name" value="RecO"/>
</dbReference>
<organism evidence="10 11">
    <name type="scientific">Raoultibacter timonensis</name>
    <dbReference type="NCBI Taxonomy" id="1907662"/>
    <lineage>
        <taxon>Bacteria</taxon>
        <taxon>Bacillati</taxon>
        <taxon>Actinomycetota</taxon>
        <taxon>Coriobacteriia</taxon>
        <taxon>Eggerthellales</taxon>
        <taxon>Eggerthellaceae</taxon>
        <taxon>Raoultibacter</taxon>
    </lineage>
</organism>
<evidence type="ECO:0000256" key="2">
    <source>
        <dbReference type="ARBA" id="ARBA00007452"/>
    </source>
</evidence>
<feature type="domain" description="DNA replication/recombination mediator RecO N-terminal" evidence="9">
    <location>
        <begin position="5"/>
        <end position="81"/>
    </location>
</feature>
<evidence type="ECO:0000256" key="7">
    <source>
        <dbReference type="ARBA" id="ARBA00033409"/>
    </source>
</evidence>